<protein>
    <recommendedName>
        <fullName evidence="3">Ferritin/DPS domain-containing protein</fullName>
    </recommendedName>
</protein>
<name>A0ABX3EN45_9BACL</name>
<dbReference type="RefSeq" id="WP_074108220.1">
    <property type="nucleotide sequence ID" value="NZ_LVWI01000050.1"/>
</dbReference>
<evidence type="ECO:0000256" key="1">
    <source>
        <dbReference type="ARBA" id="ARBA00022434"/>
    </source>
</evidence>
<dbReference type="EMBL" id="LVWI01000050">
    <property type="protein sequence ID" value="OKP84797.1"/>
    <property type="molecule type" value="Genomic_DNA"/>
</dbReference>
<gene>
    <name evidence="4" type="ORF">A3844_18615</name>
</gene>
<dbReference type="SUPFAM" id="SSF47240">
    <property type="entry name" value="Ferritin-like"/>
    <property type="match status" value="1"/>
</dbReference>
<evidence type="ECO:0000313" key="4">
    <source>
        <dbReference type="EMBL" id="OKP84797.1"/>
    </source>
</evidence>
<dbReference type="InterPro" id="IPR002024">
    <property type="entry name" value="Bacterioferritin"/>
</dbReference>
<dbReference type="Proteomes" id="UP000186058">
    <property type="component" value="Unassembled WGS sequence"/>
</dbReference>
<evidence type="ECO:0000259" key="3">
    <source>
        <dbReference type="Pfam" id="PF00210"/>
    </source>
</evidence>
<reference evidence="4 5" key="1">
    <citation type="submission" date="2016-03" db="EMBL/GenBank/DDBJ databases">
        <authorList>
            <person name="Sant'Anna F.H."/>
            <person name="Ambrosini A."/>
            <person name="Souza R."/>
            <person name="Bach E."/>
            <person name="Fernandes G."/>
            <person name="Balsanelli E."/>
            <person name="Baura V.A."/>
            <person name="Souza E.M."/>
            <person name="Passaglia L."/>
        </authorList>
    </citation>
    <scope>NUCLEOTIDE SEQUENCE [LARGE SCALE GENOMIC DNA]</scope>
    <source>
        <strain evidence="4 5">P26E</strain>
    </source>
</reference>
<dbReference type="Gene3D" id="1.20.1260.10">
    <property type="match status" value="1"/>
</dbReference>
<evidence type="ECO:0000313" key="5">
    <source>
        <dbReference type="Proteomes" id="UP000186058"/>
    </source>
</evidence>
<keyword evidence="2" id="KW-0408">Iron</keyword>
<feature type="domain" description="Ferritin/DPS" evidence="3">
    <location>
        <begin position="30"/>
        <end position="141"/>
    </location>
</feature>
<keyword evidence="5" id="KW-1185">Reference proteome</keyword>
<dbReference type="InterPro" id="IPR008331">
    <property type="entry name" value="Ferritin_DPS_dom"/>
</dbReference>
<comment type="caution">
    <text evidence="4">The sequence shown here is derived from an EMBL/GenBank/DDBJ whole genome shotgun (WGS) entry which is preliminary data.</text>
</comment>
<proteinExistence type="predicted"/>
<sequence>MAKNEKTIELFQMLVTMLSQQSVGHRIESRIFASQGLSKLGEKYAEHAEEEMQFVGKFIDRIIDLGGVVKNGVAKEVPVYEDIEEWLTYDVELSKSGLGQVGEILETMIGDPISYDLFKDYVKDEEEDMLWGEQQLALMKLIGKQNWLMKQI</sequence>
<dbReference type="InterPro" id="IPR009078">
    <property type="entry name" value="Ferritin-like_SF"/>
</dbReference>
<dbReference type="Pfam" id="PF00210">
    <property type="entry name" value="Ferritin"/>
    <property type="match status" value="1"/>
</dbReference>
<accession>A0ABX3EN45</accession>
<evidence type="ECO:0000256" key="2">
    <source>
        <dbReference type="ARBA" id="ARBA00023004"/>
    </source>
</evidence>
<dbReference type="InterPro" id="IPR012347">
    <property type="entry name" value="Ferritin-like"/>
</dbReference>
<organism evidence="4 5">
    <name type="scientific">Paenibacillus helianthi</name>
    <dbReference type="NCBI Taxonomy" id="1349432"/>
    <lineage>
        <taxon>Bacteria</taxon>
        <taxon>Bacillati</taxon>
        <taxon>Bacillota</taxon>
        <taxon>Bacilli</taxon>
        <taxon>Bacillales</taxon>
        <taxon>Paenibacillaceae</taxon>
        <taxon>Paenibacillus</taxon>
    </lineage>
</organism>
<dbReference type="PRINTS" id="PR00601">
    <property type="entry name" value="BACFERRITIN"/>
</dbReference>
<keyword evidence="1" id="KW-0409">Iron storage</keyword>